<dbReference type="InterPro" id="IPR004839">
    <property type="entry name" value="Aminotransferase_I/II_large"/>
</dbReference>
<dbReference type="InterPro" id="IPR051446">
    <property type="entry name" value="HTH_trans_reg/aminotransferase"/>
</dbReference>
<dbReference type="Gene3D" id="3.90.1150.10">
    <property type="entry name" value="Aspartate Aminotransferase, domain 1"/>
    <property type="match status" value="1"/>
</dbReference>
<organism evidence="10 11">
    <name type="scientific">Ramlibacter albus</name>
    <dbReference type="NCBI Taxonomy" id="2079448"/>
    <lineage>
        <taxon>Bacteria</taxon>
        <taxon>Pseudomonadati</taxon>
        <taxon>Pseudomonadota</taxon>
        <taxon>Betaproteobacteria</taxon>
        <taxon>Burkholderiales</taxon>
        <taxon>Comamonadaceae</taxon>
        <taxon>Ramlibacter</taxon>
    </lineage>
</organism>
<evidence type="ECO:0000313" key="11">
    <source>
        <dbReference type="Proteomes" id="UP000596827"/>
    </source>
</evidence>
<dbReference type="InterPro" id="IPR015421">
    <property type="entry name" value="PyrdxlP-dep_Trfase_major"/>
</dbReference>
<feature type="region of interest" description="Disordered" evidence="8">
    <location>
        <begin position="1"/>
        <end position="35"/>
    </location>
</feature>
<dbReference type="SUPFAM" id="SSF46785">
    <property type="entry name" value="Winged helix' DNA-binding domain"/>
    <property type="match status" value="1"/>
</dbReference>
<name>A0A923MDX5_9BURK</name>
<evidence type="ECO:0000256" key="6">
    <source>
        <dbReference type="ARBA" id="ARBA00023125"/>
    </source>
</evidence>
<keyword evidence="6" id="KW-0238">DNA-binding</keyword>
<dbReference type="PROSITE" id="PS50949">
    <property type="entry name" value="HTH_GNTR"/>
    <property type="match status" value="1"/>
</dbReference>
<dbReference type="FunFam" id="3.40.640.10:FF:000023">
    <property type="entry name" value="Transcriptional regulator, GntR family"/>
    <property type="match status" value="1"/>
</dbReference>
<dbReference type="Gene3D" id="1.10.10.10">
    <property type="entry name" value="Winged helix-like DNA-binding domain superfamily/Winged helix DNA-binding domain"/>
    <property type="match status" value="1"/>
</dbReference>
<evidence type="ECO:0000259" key="9">
    <source>
        <dbReference type="PROSITE" id="PS50949"/>
    </source>
</evidence>
<accession>A0A923MDX5</accession>
<dbReference type="Proteomes" id="UP000596827">
    <property type="component" value="Unassembled WGS sequence"/>
</dbReference>
<dbReference type="InterPro" id="IPR036390">
    <property type="entry name" value="WH_DNA-bd_sf"/>
</dbReference>
<evidence type="ECO:0000256" key="3">
    <source>
        <dbReference type="ARBA" id="ARBA00022679"/>
    </source>
</evidence>
<gene>
    <name evidence="10" type="ORF">H8R02_22485</name>
</gene>
<keyword evidence="5" id="KW-0805">Transcription regulation</keyword>
<evidence type="ECO:0000256" key="5">
    <source>
        <dbReference type="ARBA" id="ARBA00023015"/>
    </source>
</evidence>
<evidence type="ECO:0000256" key="2">
    <source>
        <dbReference type="ARBA" id="ARBA00022576"/>
    </source>
</evidence>
<dbReference type="InterPro" id="IPR015424">
    <property type="entry name" value="PyrdxlP-dep_Trfase"/>
</dbReference>
<dbReference type="GO" id="GO:0008483">
    <property type="term" value="F:transaminase activity"/>
    <property type="evidence" value="ECO:0007669"/>
    <property type="project" value="UniProtKB-KW"/>
</dbReference>
<evidence type="ECO:0000256" key="1">
    <source>
        <dbReference type="ARBA" id="ARBA00005384"/>
    </source>
</evidence>
<evidence type="ECO:0000256" key="4">
    <source>
        <dbReference type="ARBA" id="ARBA00022898"/>
    </source>
</evidence>
<evidence type="ECO:0000256" key="7">
    <source>
        <dbReference type="ARBA" id="ARBA00023163"/>
    </source>
</evidence>
<dbReference type="SUPFAM" id="SSF53383">
    <property type="entry name" value="PLP-dependent transferases"/>
    <property type="match status" value="1"/>
</dbReference>
<dbReference type="EMBL" id="JACORU010000010">
    <property type="protein sequence ID" value="MBC5767252.1"/>
    <property type="molecule type" value="Genomic_DNA"/>
</dbReference>
<dbReference type="GO" id="GO:0003677">
    <property type="term" value="F:DNA binding"/>
    <property type="evidence" value="ECO:0007669"/>
    <property type="project" value="UniProtKB-KW"/>
</dbReference>
<proteinExistence type="inferred from homology"/>
<dbReference type="GO" id="GO:0003700">
    <property type="term" value="F:DNA-binding transcription factor activity"/>
    <property type="evidence" value="ECO:0007669"/>
    <property type="project" value="InterPro"/>
</dbReference>
<keyword evidence="2 10" id="KW-0032">Aminotransferase</keyword>
<dbReference type="AlphaFoldDB" id="A0A923MDX5"/>
<dbReference type="CDD" id="cd07377">
    <property type="entry name" value="WHTH_GntR"/>
    <property type="match status" value="1"/>
</dbReference>
<feature type="domain" description="HTH gntR-type" evidence="9">
    <location>
        <begin position="90"/>
        <end position="158"/>
    </location>
</feature>
<evidence type="ECO:0000256" key="8">
    <source>
        <dbReference type="SAM" id="MobiDB-lite"/>
    </source>
</evidence>
<dbReference type="CDD" id="cd00609">
    <property type="entry name" value="AAT_like"/>
    <property type="match status" value="1"/>
</dbReference>
<keyword evidence="7" id="KW-0804">Transcription</keyword>
<comment type="caution">
    <text evidence="10">The sequence shown here is derived from an EMBL/GenBank/DDBJ whole genome shotgun (WGS) entry which is preliminary data.</text>
</comment>
<keyword evidence="3" id="KW-0808">Transferase</keyword>
<dbReference type="PANTHER" id="PTHR46577">
    <property type="entry name" value="HTH-TYPE TRANSCRIPTIONAL REGULATORY PROTEIN GABR"/>
    <property type="match status" value="1"/>
</dbReference>
<dbReference type="InterPro" id="IPR000524">
    <property type="entry name" value="Tscrpt_reg_HTH_GntR"/>
</dbReference>
<dbReference type="Gene3D" id="3.40.640.10">
    <property type="entry name" value="Type I PLP-dependent aspartate aminotransferase-like (Major domain)"/>
    <property type="match status" value="1"/>
</dbReference>
<protein>
    <submittedName>
        <fullName evidence="10">PLP-dependent aminotransferase family protein</fullName>
    </submittedName>
</protein>
<comment type="similarity">
    <text evidence="1">In the C-terminal section; belongs to the class-I pyridoxal-phosphate-dependent aminotransferase family.</text>
</comment>
<dbReference type="GO" id="GO:0030170">
    <property type="term" value="F:pyridoxal phosphate binding"/>
    <property type="evidence" value="ECO:0007669"/>
    <property type="project" value="InterPro"/>
</dbReference>
<feature type="region of interest" description="Disordered" evidence="8">
    <location>
        <begin position="55"/>
        <end position="84"/>
    </location>
</feature>
<evidence type="ECO:0000313" key="10">
    <source>
        <dbReference type="EMBL" id="MBC5767252.1"/>
    </source>
</evidence>
<reference evidence="10" key="1">
    <citation type="submission" date="2020-08" db="EMBL/GenBank/DDBJ databases">
        <title>Ramlibacter sp. GTP1 16S ribosomal RNA gene genome sequencing and assembly.</title>
        <authorList>
            <person name="Kang M."/>
        </authorList>
    </citation>
    <scope>NUCLEOTIDE SEQUENCE</scope>
    <source>
        <strain evidence="10">GTP1</strain>
    </source>
</reference>
<dbReference type="PANTHER" id="PTHR46577:SF2">
    <property type="entry name" value="TRANSCRIPTIONAL REGULATORY PROTEIN"/>
    <property type="match status" value="1"/>
</dbReference>
<dbReference type="SMART" id="SM00345">
    <property type="entry name" value="HTH_GNTR"/>
    <property type="match status" value="1"/>
</dbReference>
<keyword evidence="11" id="KW-1185">Reference proteome</keyword>
<sequence length="572" mass="61744">MAGDARLHALGHGVGRGRRGGVEGEGQKEQEAKLHRSPHCARFLRGFAGSVFGQNDHTSGRAGGSCRSCRRPNGTDAQNAHPCIPAEPVDKKYELLARELEASISEGTFRPGERLPSVRELVASRGVSPSTVFEAYALLESRGVVEARPRAGYFARQRSAAAPQPAISKPATSPRPVAIHDLVMEVLGSVRDHDVIPLGSAFPNPALFPLERLARGMGAGMRRLEPARMLRDLTPGNDELRRQLALRYVAHGTLASADEIVLTSGAMEALNLCLQAVTKPGDAVAIESPAFYGCLQALERLGLKAVEIATHPRDGVQLDSLAAALQRQAIKACWFMPNLQNPTGASMPADNRKALVELLARHRVPLIEDDVYAELYFGVRRPLPAKSFDREGWVMHCSSFSKSLAPGYRVGWVAAGRFVREVERLKLMGTISVAVPSQVAVLEFLLRGAFDRHLRQLRATLAAQQALAVRAITKHFPAGTRVTTPDGGYFLWVELPREVDAFALHGLALSHGISLAPGPLFSGGGRFTHHVRVNYGHPTAAQLESGLRTVGKMAGLTRRTERPAPAAARASS</sequence>
<dbReference type="Pfam" id="PF00155">
    <property type="entry name" value="Aminotran_1_2"/>
    <property type="match status" value="1"/>
</dbReference>
<dbReference type="InterPro" id="IPR015422">
    <property type="entry name" value="PyrdxlP-dep_Trfase_small"/>
</dbReference>
<dbReference type="InterPro" id="IPR036388">
    <property type="entry name" value="WH-like_DNA-bd_sf"/>
</dbReference>
<feature type="compositionally biased region" description="Basic and acidic residues" evidence="8">
    <location>
        <begin position="20"/>
        <end position="34"/>
    </location>
</feature>
<keyword evidence="4" id="KW-0663">Pyridoxal phosphate</keyword>
<dbReference type="Pfam" id="PF00392">
    <property type="entry name" value="GntR"/>
    <property type="match status" value="1"/>
</dbReference>